<evidence type="ECO:0000313" key="2">
    <source>
        <dbReference type="EnsemblPlants" id="AET1Gv20034400.10"/>
    </source>
</evidence>
<dbReference type="EnsemblPlants" id="AET1Gv20034400.10">
    <property type="protein sequence ID" value="AET1Gv20034400.10"/>
    <property type="gene ID" value="AET1Gv20034400"/>
</dbReference>
<reference evidence="2" key="4">
    <citation type="submission" date="2019-03" db="UniProtKB">
        <authorList>
            <consortium name="EnsemblPlants"/>
        </authorList>
    </citation>
    <scope>IDENTIFICATION</scope>
</reference>
<feature type="transmembrane region" description="Helical" evidence="1">
    <location>
        <begin position="6"/>
        <end position="27"/>
    </location>
</feature>
<reference evidence="2" key="3">
    <citation type="journal article" date="2017" name="Nature">
        <title>Genome sequence of the progenitor of the wheat D genome Aegilops tauschii.</title>
        <authorList>
            <person name="Luo M.C."/>
            <person name="Gu Y.Q."/>
            <person name="Puiu D."/>
            <person name="Wang H."/>
            <person name="Twardziok S.O."/>
            <person name="Deal K.R."/>
            <person name="Huo N."/>
            <person name="Zhu T."/>
            <person name="Wang L."/>
            <person name="Wang Y."/>
            <person name="McGuire P.E."/>
            <person name="Liu S."/>
            <person name="Long H."/>
            <person name="Ramasamy R.K."/>
            <person name="Rodriguez J.C."/>
            <person name="Van S.L."/>
            <person name="Yuan L."/>
            <person name="Wang Z."/>
            <person name="Xia Z."/>
            <person name="Xiao L."/>
            <person name="Anderson O.D."/>
            <person name="Ouyang S."/>
            <person name="Liang Y."/>
            <person name="Zimin A.V."/>
            <person name="Pertea G."/>
            <person name="Qi P."/>
            <person name="Bennetzen J.L."/>
            <person name="Dai X."/>
            <person name="Dawson M.W."/>
            <person name="Muller H.G."/>
            <person name="Kugler K."/>
            <person name="Rivarola-Duarte L."/>
            <person name="Spannagl M."/>
            <person name="Mayer K.F.X."/>
            <person name="Lu F.H."/>
            <person name="Bevan M.W."/>
            <person name="Leroy P."/>
            <person name="Li P."/>
            <person name="You F.M."/>
            <person name="Sun Q."/>
            <person name="Liu Z."/>
            <person name="Lyons E."/>
            <person name="Wicker T."/>
            <person name="Salzberg S.L."/>
            <person name="Devos K.M."/>
            <person name="Dvorak J."/>
        </authorList>
    </citation>
    <scope>NUCLEOTIDE SEQUENCE [LARGE SCALE GENOMIC DNA]</scope>
    <source>
        <strain evidence="2">cv. AL8/78</strain>
    </source>
</reference>
<keyword evidence="3" id="KW-1185">Reference proteome</keyword>
<protein>
    <recommendedName>
        <fullName evidence="4">THH1/TOM1/TOM3 domain-containing protein</fullName>
    </recommendedName>
</protein>
<accession>A0A452XJS0</accession>
<keyword evidence="1" id="KW-0812">Transmembrane</keyword>
<dbReference type="Gramene" id="AET1Gv20034400.9">
    <property type="protein sequence ID" value="AET1Gv20034400.9"/>
    <property type="gene ID" value="AET1Gv20034400"/>
</dbReference>
<sequence length="56" mass="6628">MAWLVILSSLIISNFLVWITYAWHNSAHIPHLILKHVRVMRYSFAVVHMIFYFIAG</sequence>
<dbReference type="AlphaFoldDB" id="A0A452XJS0"/>
<name>A0A452XJS0_AEGTS</name>
<reference evidence="2" key="5">
    <citation type="journal article" date="2021" name="G3 (Bethesda)">
        <title>Aegilops tauschii genome assembly Aet v5.0 features greater sequence contiguity and improved annotation.</title>
        <authorList>
            <person name="Wang L."/>
            <person name="Zhu T."/>
            <person name="Rodriguez J.C."/>
            <person name="Deal K.R."/>
            <person name="Dubcovsky J."/>
            <person name="McGuire P.E."/>
            <person name="Lux T."/>
            <person name="Spannagl M."/>
            <person name="Mayer K.F.X."/>
            <person name="Baldrich P."/>
            <person name="Meyers B.C."/>
            <person name="Huo N."/>
            <person name="Gu Y.Q."/>
            <person name="Zhou H."/>
            <person name="Devos K.M."/>
            <person name="Bennetzen J.L."/>
            <person name="Unver T."/>
            <person name="Budak H."/>
            <person name="Gulick P.J."/>
            <person name="Galiba G."/>
            <person name="Kalapos B."/>
            <person name="Nelson D.R."/>
            <person name="Li P."/>
            <person name="You F.M."/>
            <person name="Luo M.C."/>
            <person name="Dvorak J."/>
        </authorList>
    </citation>
    <scope>NUCLEOTIDE SEQUENCE [LARGE SCALE GENOMIC DNA]</scope>
    <source>
        <strain evidence="2">cv. AL8/78</strain>
    </source>
</reference>
<evidence type="ECO:0000256" key="1">
    <source>
        <dbReference type="SAM" id="Phobius"/>
    </source>
</evidence>
<organism evidence="2 3">
    <name type="scientific">Aegilops tauschii subsp. strangulata</name>
    <name type="common">Goatgrass</name>
    <dbReference type="NCBI Taxonomy" id="200361"/>
    <lineage>
        <taxon>Eukaryota</taxon>
        <taxon>Viridiplantae</taxon>
        <taxon>Streptophyta</taxon>
        <taxon>Embryophyta</taxon>
        <taxon>Tracheophyta</taxon>
        <taxon>Spermatophyta</taxon>
        <taxon>Magnoliopsida</taxon>
        <taxon>Liliopsida</taxon>
        <taxon>Poales</taxon>
        <taxon>Poaceae</taxon>
        <taxon>BOP clade</taxon>
        <taxon>Pooideae</taxon>
        <taxon>Triticodae</taxon>
        <taxon>Triticeae</taxon>
        <taxon>Triticinae</taxon>
        <taxon>Aegilops</taxon>
    </lineage>
</organism>
<keyword evidence="1" id="KW-1133">Transmembrane helix</keyword>
<proteinExistence type="predicted"/>
<dbReference type="Proteomes" id="UP000015105">
    <property type="component" value="Chromosome 1D"/>
</dbReference>
<dbReference type="Gramene" id="AET1Gv20034400.8">
    <property type="protein sequence ID" value="AET1Gv20034400.8"/>
    <property type="gene ID" value="AET1Gv20034400"/>
</dbReference>
<feature type="transmembrane region" description="Helical" evidence="1">
    <location>
        <begin position="39"/>
        <end position="55"/>
    </location>
</feature>
<reference evidence="3" key="1">
    <citation type="journal article" date="2014" name="Science">
        <title>Ancient hybridizations among the ancestral genomes of bread wheat.</title>
        <authorList>
            <consortium name="International Wheat Genome Sequencing Consortium,"/>
            <person name="Marcussen T."/>
            <person name="Sandve S.R."/>
            <person name="Heier L."/>
            <person name="Spannagl M."/>
            <person name="Pfeifer M."/>
            <person name="Jakobsen K.S."/>
            <person name="Wulff B.B."/>
            <person name="Steuernagel B."/>
            <person name="Mayer K.F."/>
            <person name="Olsen O.A."/>
        </authorList>
    </citation>
    <scope>NUCLEOTIDE SEQUENCE [LARGE SCALE GENOMIC DNA]</scope>
    <source>
        <strain evidence="3">cv. AL8/78</strain>
    </source>
</reference>
<dbReference type="Gramene" id="AET1Gv20034400.10">
    <property type="protein sequence ID" value="AET1Gv20034400.10"/>
    <property type="gene ID" value="AET1Gv20034400"/>
</dbReference>
<keyword evidence="1" id="KW-0472">Membrane</keyword>
<reference evidence="3" key="2">
    <citation type="journal article" date="2017" name="Nat. Plants">
        <title>The Aegilops tauschii genome reveals multiple impacts of transposons.</title>
        <authorList>
            <person name="Zhao G."/>
            <person name="Zou C."/>
            <person name="Li K."/>
            <person name="Wang K."/>
            <person name="Li T."/>
            <person name="Gao L."/>
            <person name="Zhang X."/>
            <person name="Wang H."/>
            <person name="Yang Z."/>
            <person name="Liu X."/>
            <person name="Jiang W."/>
            <person name="Mao L."/>
            <person name="Kong X."/>
            <person name="Jiao Y."/>
            <person name="Jia J."/>
        </authorList>
    </citation>
    <scope>NUCLEOTIDE SEQUENCE [LARGE SCALE GENOMIC DNA]</scope>
    <source>
        <strain evidence="3">cv. AL8/78</strain>
    </source>
</reference>
<dbReference type="EnsemblPlants" id="AET1Gv20034400.8">
    <property type="protein sequence ID" value="AET1Gv20034400.8"/>
    <property type="gene ID" value="AET1Gv20034400"/>
</dbReference>
<dbReference type="EnsemblPlants" id="AET1Gv20034400.9">
    <property type="protein sequence ID" value="AET1Gv20034400.9"/>
    <property type="gene ID" value="AET1Gv20034400"/>
</dbReference>
<evidence type="ECO:0000313" key="3">
    <source>
        <dbReference type="Proteomes" id="UP000015105"/>
    </source>
</evidence>
<evidence type="ECO:0008006" key="4">
    <source>
        <dbReference type="Google" id="ProtNLM"/>
    </source>
</evidence>